<dbReference type="InterPro" id="IPR000032">
    <property type="entry name" value="HPr-like"/>
</dbReference>
<dbReference type="Pfam" id="PF00381">
    <property type="entry name" value="PTS-HPr"/>
    <property type="match status" value="1"/>
</dbReference>
<dbReference type="STRING" id="197479.BFW38_02995"/>
<evidence type="ECO:0000256" key="3">
    <source>
        <dbReference type="ARBA" id="ARBA00022490"/>
    </source>
</evidence>
<keyword evidence="7" id="KW-1185">Reference proteome</keyword>
<dbReference type="InterPro" id="IPR050399">
    <property type="entry name" value="HPr"/>
</dbReference>
<comment type="similarity">
    <text evidence="2">Belongs to the HPr family.</text>
</comment>
<dbReference type="EMBL" id="MDTQ01000001">
    <property type="protein sequence ID" value="ODC02665.1"/>
    <property type="molecule type" value="Genomic_DNA"/>
</dbReference>
<dbReference type="InterPro" id="IPR001020">
    <property type="entry name" value="PTS_HPr_His_P_site"/>
</dbReference>
<evidence type="ECO:0000259" key="5">
    <source>
        <dbReference type="PROSITE" id="PS51350"/>
    </source>
</evidence>
<dbReference type="PROSITE" id="PS51350">
    <property type="entry name" value="PTS_HPR_DOM"/>
    <property type="match status" value="1"/>
</dbReference>
<dbReference type="GO" id="GO:0005737">
    <property type="term" value="C:cytoplasm"/>
    <property type="evidence" value="ECO:0007669"/>
    <property type="project" value="UniProtKB-SubCell"/>
</dbReference>
<dbReference type="SUPFAM" id="SSF55594">
    <property type="entry name" value="HPr-like"/>
    <property type="match status" value="1"/>
</dbReference>
<evidence type="ECO:0000256" key="4">
    <source>
        <dbReference type="ARBA" id="ARBA00022683"/>
    </source>
</evidence>
<feature type="domain" description="HPr" evidence="5">
    <location>
        <begin position="1"/>
        <end position="93"/>
    </location>
</feature>
<evidence type="ECO:0000313" key="7">
    <source>
        <dbReference type="Proteomes" id="UP000094291"/>
    </source>
</evidence>
<gene>
    <name evidence="6" type="ORF">BFW38_02995</name>
</gene>
<accession>A0A1E2V7N4</accession>
<dbReference type="RefSeq" id="WP_068997060.1">
    <property type="nucleotide sequence ID" value="NZ_MDTQ01000001.1"/>
</dbReference>
<protein>
    <submittedName>
        <fullName evidence="6">Phosphate ABC transporter permease</fullName>
    </submittedName>
</protein>
<keyword evidence="3" id="KW-0963">Cytoplasm</keyword>
<dbReference type="OrthoDB" id="9798965at2"/>
<dbReference type="AlphaFoldDB" id="A0A1E2V7N4"/>
<comment type="subcellular location">
    <subcellularLocation>
        <location evidence="1">Cytoplasm</location>
    </subcellularLocation>
</comment>
<dbReference type="PROSITE" id="PS00369">
    <property type="entry name" value="PTS_HPR_HIS"/>
    <property type="match status" value="1"/>
</dbReference>
<dbReference type="NCBIfam" id="TIGR01003">
    <property type="entry name" value="PTS_HPr_family"/>
    <property type="match status" value="1"/>
</dbReference>
<reference evidence="6 7" key="1">
    <citation type="submission" date="2016-08" db="EMBL/GenBank/DDBJ databases">
        <authorList>
            <person name="Seilhamer J.J."/>
        </authorList>
    </citation>
    <scope>NUCLEOTIDE SEQUENCE [LARGE SCALE GENOMIC DNA]</scope>
    <source>
        <strain evidence="6 7">PH27A</strain>
    </source>
</reference>
<dbReference type="InterPro" id="IPR035895">
    <property type="entry name" value="HPr-like_sf"/>
</dbReference>
<sequence length="94" mass="10495">MMRWVTLTNKRGLHARAATRLVQEAAQFSAQLTLLRPAQNDAPEKQADLRNIMSLLMLAAPCGSELQLIAEGDDAENALDHLEALIHNRFDEDE</sequence>
<evidence type="ECO:0000313" key="6">
    <source>
        <dbReference type="EMBL" id="ODC02665.1"/>
    </source>
</evidence>
<dbReference type="Gene3D" id="3.30.1340.10">
    <property type="entry name" value="HPr-like"/>
    <property type="match status" value="1"/>
</dbReference>
<comment type="caution">
    <text evidence="6">The sequence shown here is derived from an EMBL/GenBank/DDBJ whole genome shotgun (WGS) entry which is preliminary data.</text>
</comment>
<evidence type="ECO:0000256" key="1">
    <source>
        <dbReference type="ARBA" id="ARBA00004496"/>
    </source>
</evidence>
<dbReference type="PANTHER" id="PTHR33705:SF2">
    <property type="entry name" value="PHOSPHOCARRIER PROTEIN NPR"/>
    <property type="match status" value="1"/>
</dbReference>
<keyword evidence="4" id="KW-0598">Phosphotransferase system</keyword>
<evidence type="ECO:0000256" key="2">
    <source>
        <dbReference type="ARBA" id="ARBA00010736"/>
    </source>
</evidence>
<dbReference type="Proteomes" id="UP000094291">
    <property type="component" value="Unassembled WGS sequence"/>
</dbReference>
<name>A0A1E2V7N4_9GAMM</name>
<dbReference type="PRINTS" id="PR00107">
    <property type="entry name" value="PHOSPHOCPHPR"/>
</dbReference>
<proteinExistence type="inferred from homology"/>
<dbReference type="GO" id="GO:0009401">
    <property type="term" value="P:phosphoenolpyruvate-dependent sugar phosphotransferase system"/>
    <property type="evidence" value="ECO:0007669"/>
    <property type="project" value="UniProtKB-KW"/>
</dbReference>
<dbReference type="PANTHER" id="PTHR33705">
    <property type="entry name" value="PHOSPHOCARRIER PROTEIN HPR"/>
    <property type="match status" value="1"/>
</dbReference>
<organism evidence="6 7">
    <name type="scientific">Terasakiispira papahanaumokuakeensis</name>
    <dbReference type="NCBI Taxonomy" id="197479"/>
    <lineage>
        <taxon>Bacteria</taxon>
        <taxon>Pseudomonadati</taxon>
        <taxon>Pseudomonadota</taxon>
        <taxon>Gammaproteobacteria</taxon>
        <taxon>Oceanospirillales</taxon>
        <taxon>Terasakiispira</taxon>
    </lineage>
</organism>